<keyword evidence="4 9" id="KW-0863">Zinc-finger</keyword>
<reference evidence="13 14" key="1">
    <citation type="submission" date="2021-05" db="EMBL/GenBank/DDBJ databases">
        <authorList>
            <person name="Zahm M."/>
            <person name="Klopp C."/>
            <person name="Cabau C."/>
            <person name="Kuhl H."/>
            <person name="Suciu R."/>
            <person name="Ciorpac M."/>
            <person name="Holostenco D."/>
            <person name="Gessner J."/>
            <person name="Wuertz S."/>
            <person name="Hohne C."/>
            <person name="Stock M."/>
            <person name="Gislard M."/>
            <person name="Lluch J."/>
            <person name="Milhes M."/>
            <person name="Lampietro C."/>
            <person name="Lopez Roques C."/>
            <person name="Donnadieu C."/>
            <person name="Du K."/>
            <person name="Schartl M."/>
            <person name="Guiguen Y."/>
        </authorList>
    </citation>
    <scope>NUCLEOTIDE SEQUENCE [LARGE SCALE GENOMIC DNA]</scope>
    <source>
        <strain evidence="13">Hh-F2</strain>
        <tissue evidence="13">Blood</tissue>
    </source>
</reference>
<evidence type="ECO:0000256" key="2">
    <source>
        <dbReference type="ARBA" id="ARBA00022723"/>
    </source>
</evidence>
<feature type="region of interest" description="Disordered" evidence="10">
    <location>
        <begin position="698"/>
        <end position="731"/>
    </location>
</feature>
<evidence type="ECO:0000313" key="13">
    <source>
        <dbReference type="EMBL" id="KAK6489732.1"/>
    </source>
</evidence>
<gene>
    <name evidence="13" type="ORF">HHUSO_G6628</name>
</gene>
<keyword evidence="6" id="KW-0805">Transcription regulation</keyword>
<sequence>MEPSESATGQKSTKEPRERNQLHRKWGSEPTAGTRRSTFADPEGKRHSHCDAVQSSSSGSAQKYGSGKLQISTAVGQQPQEKQYPQHFPSTYSYPLPHSFSQQSIPQTFLQNAKSQPSLEAHAWQFANQLQSVASEDLFSMHAHTHGGVFPRRKSPSLPAAYSQYSQSGMEQPEEIYKKEQKSKKPGKYICHYCGRACAKPSVLKKHIRSHTGERPYPCVPCGFSFKTKSNLYKHRKSHAHAIKAGLVPFSDLVSARSDMEQASSFGEAEVHSDGEQSTDTEEETALSAESSPIPQISFKVDKSTVEKSGELTYVDTTEELAVAAMKVPILIVPKSGIQPSSECSQLSEIEASQNPALVCRDESHTIKQRLAMRLSEKKGQDSEQSLNLLSPYSKGSTDSGYFSRSESAEQQISPPNTNAKSYEEIMFGKYYRLNPRTAMTVGMAVEGQDTNVMDIKEKSGDATSKFGITKIIEDHISQLITDNETVVDPSKQSNIKLNPFSRGESSESQMLTGLDAKQYPAGSCQSKLLEPLSDTGPLVRSNSMPTTPASNLNIPQGVRGSHSFDERITSDDVFYPGTAGLPHRSMLRRQAAFELSSAHEGHSESENYGNISKNIVPPSVRVKQGEINPVVLDNKVQIGERSLFECELCGASYRRWEELQTHKKLPCPEMYVKYRAFGLKVGTESYAEIFTQTQLMQHRQATETATRKRRKEKSVGDDEDLPGQYSSDHGTSVEMLVSTGDYDSKLVNLEATRASPCVKAHHFSVHSQSDSFETGGTLLTSGSITPEEVVLVPDFEKEASNRKTSGNVISVIQHTNSLSRPSSFEKSESIEHVSYQQDKPLPQLPNLSHDQSDSENIEEVHSPETAQQESMEQQQHDERSSTLPQSHQQYHMPPRLVRQPNIQVPEIRVTEEPDKPEKEPVIQIKEPDKPVEEFQWPQRSETLSQLPAEKLPPKKKRLRLADLDHSSGESSFESNCTSLSRSPSQESNLSHSSSFSMSFDREENIKSISPTKQDEFGKQSEFLTVPGSAHSLAIPSQHQQREMRRSSSEQAPCPLPTEIPEVRSKSFDYGYLSTASTPGDSYTSSSVRERRRGFLVRQASLSVYPEGAVQDQVIDQSIKQEHAEQLQGGHHSLHSVWHGSLSPGLHSGPVGDSARSKRGMPPNPGLHHALQLCMSEETQQEGHSLIHKTTCLPSQHLTENDPQAQEVMQYPSFHNSLPPFPASPLQQALFWQSHPRSSQRFIKQHLAFQAQQLQKLQIRQPNLQPLHHKSHSTHQLQQIQEQVDTKALDSVSDQKYQYVSRTSQQHLGHQPVKASSTSSALLQQVQPIFATQNAGPQTSLPGMLVPVRIQTHVPSYGSVMYTNVSQILVTHAQSTSSKVVICKVSDNASQGTFSNNSAMQGIGLHLSQILGHPEGLLRYPLWKVPQPLPGRLDSGIPLCLTSGSISTTDASSNIGGSKRMLSPASSLELIMETKQQKRVKEEKMYGQIVEELSAVELSNSNVTQDNSKSQKPELVRHKDTVEFKEVMSSPSNQQIPINTPDGRESPEELDVDEAIPEISSSPQSFSSTSDIQEDTQLKQKSKIPINMMVQLAANQGGAVVGSTILLTDVTDAQQFFQFPSLRTTTSVSWCFLNYTKPNHVQTTPISSVYASWCISSYNPNPPNLSTKASLALLRSKQRQDTEKYTMAALYRPGTSKLVSSITWKQKFDQVKPELAQLEVNKFEKKVKVSGSREREKGENPGEKDVSTKQNEPTRIKIFEGGYKSNEDYVYVRGRGRGKYICEECGIRCKKPSMLKKHIRTHTDVRPYVCKFCNFAFKTKGNLTKHMKSKAHMKKCLELGVSVTSGDDVEADEADNTDDAQRESDKVEISEVLADHQFSDADDSEGAEEEGDEIDDDDDDDDEYDGDSTPKTRSRSTSPQPYRFSSLPATAAATSQNTPEMLGSTSNPSLISYLVTLPSIQVTQLMAPSEKSGDAQVTEYQRSFQSAFSEPYKHRLDVPSSMDEDYMLSPEHSSSSRDLSPSRLSSPGCDSSPHRETSPTSRRYLSPRRTASPRGHLSPRRDASTLRHLSPKREVSFRRELSPRRDLSPRRHLSPVSLGRPMSPGKDVSSRRELSPRSRHRAMIRAASPRRGSHHHNISWSPGQYLQSELAPLGQRNRTQSEMDTTAGKDMYQAPDHFEGQPGSHEPLNSPLFPGVHQGYLFSHLPLHSQQQIRVPFPMIPIGGIQMVHSVPSSVTGLVNSSRLPLQKSASEDSSTSEVSYLISESNIKGSGDFTKQDNPVSPQLAASMISAGPLIPSLKETSWKTNEKIAEIIEKEKQQEESIQTCTKAIASLRIASEDIAPSETVMPLKVFDHHQKTLESAQLGIQHFSGSEDSHELACASATKPDSHTEKDNLSTSKTALAHSAFYNKSADERQLGQQGPTKLPTSTKIGKDSERAVLEKGKYN</sequence>
<accession>A0ABR0ZY28</accession>
<dbReference type="EMBL" id="JAHFZB010000005">
    <property type="protein sequence ID" value="KAK6489732.1"/>
    <property type="molecule type" value="Genomic_DNA"/>
</dbReference>
<feature type="compositionally biased region" description="Polar residues" evidence="10">
    <location>
        <begin position="2418"/>
        <end position="2431"/>
    </location>
</feature>
<feature type="compositionally biased region" description="Basic and acidic residues" evidence="10">
    <location>
        <begin position="909"/>
        <end position="933"/>
    </location>
</feature>
<dbReference type="PROSITE" id="PS00028">
    <property type="entry name" value="ZINC_FINGER_C2H2_1"/>
    <property type="match status" value="3"/>
</dbReference>
<feature type="compositionally biased region" description="Acidic residues" evidence="10">
    <location>
        <begin position="1847"/>
        <end position="1858"/>
    </location>
</feature>
<evidence type="ECO:0000313" key="14">
    <source>
        <dbReference type="Proteomes" id="UP001369086"/>
    </source>
</evidence>
<feature type="domain" description="C2H2-type" evidence="11">
    <location>
        <begin position="1780"/>
        <end position="1807"/>
    </location>
</feature>
<keyword evidence="8" id="KW-0539">Nucleus</keyword>
<feature type="compositionally biased region" description="Polar residues" evidence="10">
    <location>
        <begin position="69"/>
        <end position="97"/>
    </location>
</feature>
<feature type="region of interest" description="Disordered" evidence="10">
    <location>
        <begin position="375"/>
        <end position="417"/>
    </location>
</feature>
<feature type="region of interest" description="Disordered" evidence="10">
    <location>
        <begin position="1847"/>
        <end position="1866"/>
    </location>
</feature>
<evidence type="ECO:0000256" key="3">
    <source>
        <dbReference type="ARBA" id="ARBA00022737"/>
    </source>
</evidence>
<dbReference type="PANTHER" id="PTHR45944">
    <property type="entry name" value="SCHNURRI, ISOFORM F"/>
    <property type="match status" value="1"/>
</dbReference>
<evidence type="ECO:0000256" key="8">
    <source>
        <dbReference type="ARBA" id="ARBA00023242"/>
    </source>
</evidence>
<dbReference type="SUPFAM" id="SSF57667">
    <property type="entry name" value="beta-beta-alpha zinc fingers"/>
    <property type="match status" value="2"/>
</dbReference>
<feature type="region of interest" description="Disordered" evidence="10">
    <location>
        <begin position="1873"/>
        <end position="1924"/>
    </location>
</feature>
<dbReference type="PROSITE" id="PS01054">
    <property type="entry name" value="TRANSALDOLASE_1"/>
    <property type="match status" value="1"/>
</dbReference>
<feature type="region of interest" description="Disordered" evidence="10">
    <location>
        <begin position="1123"/>
        <end position="1165"/>
    </location>
</feature>
<evidence type="ECO:0000256" key="6">
    <source>
        <dbReference type="ARBA" id="ARBA00023015"/>
    </source>
</evidence>
<feature type="domain" description="C2H2-type" evidence="11">
    <location>
        <begin position="1808"/>
        <end position="1832"/>
    </location>
</feature>
<dbReference type="InterPro" id="IPR036236">
    <property type="entry name" value="Znf_C2H2_sf"/>
</dbReference>
<keyword evidence="14" id="KW-1185">Reference proteome</keyword>
<name>A0ABR0ZY28_HUSHU</name>
<dbReference type="InterPro" id="IPR034729">
    <property type="entry name" value="Znf_CCHC_HIVEP"/>
</dbReference>
<feature type="compositionally biased region" description="Low complexity" evidence="10">
    <location>
        <begin position="1907"/>
        <end position="1919"/>
    </location>
</feature>
<feature type="region of interest" description="Disordered" evidence="10">
    <location>
        <begin position="1526"/>
        <end position="1548"/>
    </location>
</feature>
<proteinExistence type="predicted"/>
<dbReference type="InterPro" id="IPR051969">
    <property type="entry name" value="Zinc-finger_DNA-bd_regulators"/>
</dbReference>
<feature type="compositionally biased region" description="Basic and acidic residues" evidence="10">
    <location>
        <begin position="2059"/>
        <end position="2089"/>
    </location>
</feature>
<evidence type="ECO:0000259" key="12">
    <source>
        <dbReference type="PROSITE" id="PS51811"/>
    </source>
</evidence>
<dbReference type="PANTHER" id="PTHR45944:SF1">
    <property type="entry name" value="TRANSCRIPTION FACTOR HIVEP2"/>
    <property type="match status" value="1"/>
</dbReference>
<evidence type="ECO:0000256" key="1">
    <source>
        <dbReference type="ARBA" id="ARBA00004123"/>
    </source>
</evidence>
<dbReference type="SMART" id="SM00355">
    <property type="entry name" value="ZnF_C2H2"/>
    <property type="match status" value="5"/>
</dbReference>
<evidence type="ECO:0000259" key="11">
    <source>
        <dbReference type="PROSITE" id="PS50157"/>
    </source>
</evidence>
<feature type="region of interest" description="Disordered" evidence="10">
    <location>
        <begin position="1"/>
        <end position="97"/>
    </location>
</feature>
<dbReference type="Gene3D" id="3.30.160.60">
    <property type="entry name" value="Classic Zinc Finger"/>
    <property type="match status" value="4"/>
</dbReference>
<feature type="compositionally biased region" description="Low complexity" evidence="10">
    <location>
        <begin position="2008"/>
        <end position="2027"/>
    </location>
</feature>
<feature type="region of interest" description="Disordered" evidence="10">
    <location>
        <begin position="840"/>
        <end position="897"/>
    </location>
</feature>
<feature type="region of interest" description="Disordered" evidence="10">
    <location>
        <begin position="2378"/>
        <end position="2397"/>
    </location>
</feature>
<feature type="compositionally biased region" description="Polar residues" evidence="10">
    <location>
        <begin position="1"/>
        <end position="11"/>
    </location>
</feature>
<dbReference type="Proteomes" id="UP001369086">
    <property type="component" value="Unassembled WGS sequence"/>
</dbReference>
<feature type="region of interest" description="Disordered" evidence="10">
    <location>
        <begin position="259"/>
        <end position="293"/>
    </location>
</feature>
<feature type="compositionally biased region" description="Basic and acidic residues" evidence="10">
    <location>
        <begin position="2432"/>
        <end position="2447"/>
    </location>
</feature>
<feature type="compositionally biased region" description="Acidic residues" evidence="10">
    <location>
        <begin position="1880"/>
        <end position="1906"/>
    </location>
</feature>
<feature type="domain" description="C2H2-type" evidence="11">
    <location>
        <begin position="189"/>
        <end position="216"/>
    </location>
</feature>
<dbReference type="PROSITE" id="PS51811">
    <property type="entry name" value="ZF_CCHC_HIVEP"/>
    <property type="match status" value="1"/>
</dbReference>
<feature type="region of interest" description="Disordered" evidence="10">
    <location>
        <begin position="909"/>
        <end position="1000"/>
    </location>
</feature>
<keyword evidence="7" id="KW-0804">Transcription</keyword>
<evidence type="ECO:0000256" key="4">
    <source>
        <dbReference type="ARBA" id="ARBA00022771"/>
    </source>
</evidence>
<feature type="region of interest" description="Disordered" evidence="10">
    <location>
        <begin position="2003"/>
        <end position="2141"/>
    </location>
</feature>
<feature type="region of interest" description="Disordered" evidence="10">
    <location>
        <begin position="1729"/>
        <end position="1750"/>
    </location>
</feature>
<dbReference type="PROSITE" id="PS50157">
    <property type="entry name" value="ZINC_FINGER_C2H2_2"/>
    <property type="match status" value="4"/>
</dbReference>
<feature type="compositionally biased region" description="Polar residues" evidence="10">
    <location>
        <begin position="969"/>
        <end position="982"/>
    </location>
</feature>
<evidence type="ECO:0000256" key="9">
    <source>
        <dbReference type="PROSITE-ProRule" id="PRU00042"/>
    </source>
</evidence>
<evidence type="ECO:0000256" key="7">
    <source>
        <dbReference type="ARBA" id="ARBA00023163"/>
    </source>
</evidence>
<dbReference type="InterPro" id="IPR018225">
    <property type="entry name" value="Transaldolase_AS"/>
</dbReference>
<evidence type="ECO:0000256" key="5">
    <source>
        <dbReference type="ARBA" id="ARBA00022833"/>
    </source>
</evidence>
<dbReference type="InterPro" id="IPR013087">
    <property type="entry name" value="Znf_C2H2_type"/>
</dbReference>
<feature type="region of interest" description="Disordered" evidence="10">
    <location>
        <begin position="2407"/>
        <end position="2447"/>
    </location>
</feature>
<comment type="caution">
    <text evidence="13">The sequence shown here is derived from an EMBL/GenBank/DDBJ whole genome shotgun (WGS) entry which is preliminary data.</text>
</comment>
<feature type="compositionally biased region" description="Polar residues" evidence="10">
    <location>
        <begin position="383"/>
        <end position="417"/>
    </location>
</feature>
<feature type="compositionally biased region" description="Polar residues" evidence="10">
    <location>
        <begin position="865"/>
        <end position="874"/>
    </location>
</feature>
<feature type="compositionally biased region" description="Low complexity" evidence="10">
    <location>
        <begin position="983"/>
        <end position="999"/>
    </location>
</feature>
<feature type="compositionally biased region" description="Low complexity" evidence="10">
    <location>
        <begin position="54"/>
        <end position="68"/>
    </location>
</feature>
<feature type="compositionally biased region" description="Basic and acidic residues" evidence="10">
    <location>
        <begin position="12"/>
        <end position="21"/>
    </location>
</feature>
<keyword evidence="3" id="KW-0677">Repeat</keyword>
<protein>
    <submittedName>
        <fullName evidence="13">mRNAion factor HIVEP2-like</fullName>
    </submittedName>
</protein>
<feature type="domain" description="C2H2-type" evidence="11">
    <location>
        <begin position="217"/>
        <end position="240"/>
    </location>
</feature>
<keyword evidence="5" id="KW-0862">Zinc</keyword>
<evidence type="ECO:0000256" key="10">
    <source>
        <dbReference type="SAM" id="MobiDB-lite"/>
    </source>
</evidence>
<comment type="subcellular location">
    <subcellularLocation>
        <location evidence="1">Nucleus</location>
    </subcellularLocation>
</comment>
<feature type="domain" description="CCHC HIVEP-type" evidence="12">
    <location>
        <begin position="642"/>
        <end position="672"/>
    </location>
</feature>
<feature type="compositionally biased region" description="Polar residues" evidence="10">
    <location>
        <begin position="1529"/>
        <end position="1538"/>
    </location>
</feature>
<dbReference type="Pfam" id="PF00096">
    <property type="entry name" value="zf-C2H2"/>
    <property type="match status" value="4"/>
</dbReference>
<organism evidence="13 14">
    <name type="scientific">Huso huso</name>
    <name type="common">Beluga</name>
    <name type="synonym">Acipenser huso</name>
    <dbReference type="NCBI Taxonomy" id="61971"/>
    <lineage>
        <taxon>Eukaryota</taxon>
        <taxon>Metazoa</taxon>
        <taxon>Chordata</taxon>
        <taxon>Craniata</taxon>
        <taxon>Vertebrata</taxon>
        <taxon>Euteleostomi</taxon>
        <taxon>Actinopterygii</taxon>
        <taxon>Chondrostei</taxon>
        <taxon>Acipenseriformes</taxon>
        <taxon>Acipenseridae</taxon>
        <taxon>Huso</taxon>
    </lineage>
</organism>
<keyword evidence="2" id="KW-0479">Metal-binding</keyword>
<feature type="region of interest" description="Disordered" evidence="10">
    <location>
        <begin position="1034"/>
        <end position="1061"/>
    </location>
</feature>